<dbReference type="OrthoDB" id="191465at2"/>
<comment type="caution">
    <text evidence="15">The sequence shown here is derived from an EMBL/GenBank/DDBJ whole genome shotgun (WGS) entry which is preliminary data.</text>
</comment>
<dbReference type="InterPro" id="IPR037051">
    <property type="entry name" value="4-carb_acid_sugar_kinase_N_sf"/>
</dbReference>
<sequence>MAYLGVIADDFTGATDIASFLAQNGMSVIQYNGVPSANSAVKEVEAIVISLKSRSCPPQRAVSESLSALSWLRQQGCQRFYFKYCSTFDSTAEGNIGPVTDALLAELGETQTIFSPALPVNGRTVYQGYLFVHQQLLSESGMRNHPVTPMRDSNLLRLIEQQSTGRAGLIPLDALRQGSENVVQQLALLRQQGVRYVVMDAVSEEDLLIQAVASANMRLVTGGSGLAIGVARHFSASHPGKKSEQRGLPVTGPGVVLSGSCSTMTNAQVARYKPQAPHVALEIARCLEDNDRYATEVCQWVRAQRTSSLAPMVFATSEPETLQRIQQQYGADNSSQAIERFFARLVPLLAEDGIQRFIVAGGETSGVVTQALHIQGLHIGPTISPGIPWVKATDRPLSLALKSGNFGDENFFARAQLEFTP</sequence>
<reference evidence="15 16" key="1">
    <citation type="submission" date="2014-10" db="EMBL/GenBank/DDBJ databases">
        <title>Genome sequence of Erwinia typographi M043b.</title>
        <authorList>
            <person name="Chan K.-G."/>
            <person name="Tan W.-S."/>
        </authorList>
    </citation>
    <scope>NUCLEOTIDE SEQUENCE [LARGE SCALE GENOMIC DNA]</scope>
    <source>
        <strain evidence="15 16">M043b</strain>
    </source>
</reference>
<dbReference type="Gene3D" id="3.40.50.10840">
    <property type="entry name" value="Putative sugar-binding, N-terminal domain"/>
    <property type="match status" value="1"/>
</dbReference>
<evidence type="ECO:0000256" key="7">
    <source>
        <dbReference type="ARBA" id="ARBA00035898"/>
    </source>
</evidence>
<keyword evidence="2" id="KW-0808">Transferase</keyword>
<evidence type="ECO:0000256" key="8">
    <source>
        <dbReference type="ARBA" id="ARBA00036346"/>
    </source>
</evidence>
<dbReference type="InterPro" id="IPR050007">
    <property type="entry name" value="OtnK"/>
</dbReference>
<evidence type="ECO:0000313" key="15">
    <source>
        <dbReference type="EMBL" id="KGT93403.1"/>
    </source>
</evidence>
<keyword evidence="4" id="KW-0418">Kinase</keyword>
<dbReference type="EC" id="2.7.1.217" evidence="10"/>
<evidence type="ECO:0000259" key="13">
    <source>
        <dbReference type="Pfam" id="PF07005"/>
    </source>
</evidence>
<comment type="function">
    <text evidence="9">Catalyzes the ATP-dependent phosphorylation of 3-oxo-tetronate to 3-oxo-tetronate 4-phosphate.</text>
</comment>
<evidence type="ECO:0000256" key="9">
    <source>
        <dbReference type="ARBA" id="ARBA00037335"/>
    </source>
</evidence>
<protein>
    <recommendedName>
        <fullName evidence="11">3-oxo-tetronate kinase</fullName>
        <ecNumber evidence="10">2.7.1.217</ecNumber>
    </recommendedName>
    <alternativeName>
        <fullName evidence="12">3-dehydrotetronate 4-kinase</fullName>
    </alternativeName>
</protein>
<comment type="catalytic activity">
    <reaction evidence="8">
        <text>3-dehydro-D-erythronate + ATP = 3-dehydro-4-O-phospho-D-erythronate + ADP + H(+)</text>
        <dbReference type="Rhea" id="RHEA:52556"/>
        <dbReference type="ChEBI" id="CHEBI:15378"/>
        <dbReference type="ChEBI" id="CHEBI:30616"/>
        <dbReference type="ChEBI" id="CHEBI:57958"/>
        <dbReference type="ChEBI" id="CHEBI:136593"/>
        <dbReference type="ChEBI" id="CHEBI:456216"/>
        <dbReference type="EC" id="2.7.1.217"/>
    </reaction>
</comment>
<name>A0A0A4A6A3_9GAMM</name>
<feature type="domain" description="Four-carbon acid sugar kinase nucleotide binding" evidence="14">
    <location>
        <begin position="255"/>
        <end position="412"/>
    </location>
</feature>
<gene>
    <name evidence="15" type="ORF">NG99_12145</name>
</gene>
<evidence type="ECO:0000256" key="1">
    <source>
        <dbReference type="ARBA" id="ARBA00005715"/>
    </source>
</evidence>
<evidence type="ECO:0000256" key="10">
    <source>
        <dbReference type="ARBA" id="ARBA00039095"/>
    </source>
</evidence>
<feature type="domain" description="Four-carbon acid sugar kinase N-terminal" evidence="13">
    <location>
        <begin position="4"/>
        <end position="227"/>
    </location>
</feature>
<dbReference type="Pfam" id="PF17042">
    <property type="entry name" value="NBD_C"/>
    <property type="match status" value="1"/>
</dbReference>
<evidence type="ECO:0000256" key="2">
    <source>
        <dbReference type="ARBA" id="ARBA00022679"/>
    </source>
</evidence>
<organism evidence="15 16">
    <name type="scientific">Erwinia typographi</name>
    <dbReference type="NCBI Taxonomy" id="371042"/>
    <lineage>
        <taxon>Bacteria</taxon>
        <taxon>Pseudomonadati</taxon>
        <taxon>Pseudomonadota</taxon>
        <taxon>Gammaproteobacteria</taxon>
        <taxon>Enterobacterales</taxon>
        <taxon>Erwiniaceae</taxon>
        <taxon>Erwinia</taxon>
    </lineage>
</organism>
<accession>A0A0A4A6A3</accession>
<dbReference type="GO" id="GO:0005524">
    <property type="term" value="F:ATP binding"/>
    <property type="evidence" value="ECO:0007669"/>
    <property type="project" value="UniProtKB-KW"/>
</dbReference>
<dbReference type="eggNOG" id="COG3395">
    <property type="taxonomic scope" value="Bacteria"/>
</dbReference>
<dbReference type="SUPFAM" id="SSF142764">
    <property type="entry name" value="YgbK-like"/>
    <property type="match status" value="1"/>
</dbReference>
<keyword evidence="16" id="KW-1185">Reference proteome</keyword>
<dbReference type="GO" id="GO:0016301">
    <property type="term" value="F:kinase activity"/>
    <property type="evidence" value="ECO:0007669"/>
    <property type="project" value="UniProtKB-KW"/>
</dbReference>
<keyword evidence="5" id="KW-0067">ATP-binding</keyword>
<dbReference type="Pfam" id="PF07005">
    <property type="entry name" value="SBD_N"/>
    <property type="match status" value="1"/>
</dbReference>
<evidence type="ECO:0000256" key="12">
    <source>
        <dbReference type="ARBA" id="ARBA00041377"/>
    </source>
</evidence>
<proteinExistence type="inferred from homology"/>
<dbReference type="EMBL" id="JRUQ01000037">
    <property type="protein sequence ID" value="KGT93403.1"/>
    <property type="molecule type" value="Genomic_DNA"/>
</dbReference>
<dbReference type="InterPro" id="IPR042213">
    <property type="entry name" value="NBD_C_sf"/>
</dbReference>
<dbReference type="STRING" id="371042.NG99_12145"/>
<evidence type="ECO:0000256" key="4">
    <source>
        <dbReference type="ARBA" id="ARBA00022777"/>
    </source>
</evidence>
<evidence type="ECO:0000259" key="14">
    <source>
        <dbReference type="Pfam" id="PF17042"/>
    </source>
</evidence>
<dbReference type="RefSeq" id="WP_034892820.1">
    <property type="nucleotide sequence ID" value="NZ_JRUQ01000037.1"/>
</dbReference>
<comment type="similarity">
    <text evidence="1">Belongs to the four-carbon acid sugar kinase family.</text>
</comment>
<keyword evidence="3" id="KW-0547">Nucleotide-binding</keyword>
<dbReference type="Gene3D" id="3.40.980.20">
    <property type="entry name" value="Four-carbon acid sugar kinase, nucleotide binding domain"/>
    <property type="match status" value="1"/>
</dbReference>
<evidence type="ECO:0000256" key="11">
    <source>
        <dbReference type="ARBA" id="ARBA00039461"/>
    </source>
</evidence>
<evidence type="ECO:0000256" key="5">
    <source>
        <dbReference type="ARBA" id="ARBA00022840"/>
    </source>
</evidence>
<evidence type="ECO:0000313" key="16">
    <source>
        <dbReference type="Proteomes" id="UP000030351"/>
    </source>
</evidence>
<keyword evidence="6" id="KW-0119">Carbohydrate metabolism</keyword>
<comment type="catalytic activity">
    <reaction evidence="7">
        <text>3-dehydro-L-erythronate + ATP = 3-dehydro-4-O-phospho-L-erythronate + ADP + H(+)</text>
        <dbReference type="Rhea" id="RHEA:52552"/>
        <dbReference type="ChEBI" id="CHEBI:15378"/>
        <dbReference type="ChEBI" id="CHEBI:30616"/>
        <dbReference type="ChEBI" id="CHEBI:136592"/>
        <dbReference type="ChEBI" id="CHEBI:136670"/>
        <dbReference type="ChEBI" id="CHEBI:456216"/>
        <dbReference type="EC" id="2.7.1.217"/>
    </reaction>
</comment>
<dbReference type="NCBIfam" id="NF043035">
    <property type="entry name" value="OxoTetrKin"/>
    <property type="match status" value="1"/>
</dbReference>
<dbReference type="InterPro" id="IPR010737">
    <property type="entry name" value="4-carb_acid_sugar_kinase_N"/>
</dbReference>
<evidence type="ECO:0000256" key="3">
    <source>
        <dbReference type="ARBA" id="ARBA00022741"/>
    </source>
</evidence>
<dbReference type="AlphaFoldDB" id="A0A0A4A6A3"/>
<dbReference type="Proteomes" id="UP000030351">
    <property type="component" value="Unassembled WGS sequence"/>
</dbReference>
<evidence type="ECO:0000256" key="6">
    <source>
        <dbReference type="ARBA" id="ARBA00023277"/>
    </source>
</evidence>
<dbReference type="InterPro" id="IPR031475">
    <property type="entry name" value="NBD_C"/>
</dbReference>